<organism evidence="2 3">
    <name type="scientific">Halopiger xanaduensis (strain DSM 18323 / JCM 14033 / SH-6)</name>
    <dbReference type="NCBI Taxonomy" id="797210"/>
    <lineage>
        <taxon>Archaea</taxon>
        <taxon>Methanobacteriati</taxon>
        <taxon>Methanobacteriota</taxon>
        <taxon>Stenosarchaea group</taxon>
        <taxon>Halobacteria</taxon>
        <taxon>Halobacteriales</taxon>
        <taxon>Natrialbaceae</taxon>
        <taxon>Halopiger</taxon>
    </lineage>
</organism>
<accession>F8DE55</accession>
<name>F8DE55_HALXS</name>
<dbReference type="Proteomes" id="UP000006794">
    <property type="component" value="Plasmid pHALXA02"/>
</dbReference>
<reference evidence="3" key="1">
    <citation type="journal article" date="2012" name="Stand. Genomic Sci.">
        <title>Complete genome sequence of Halopiger xanaduensis type strain (SH-6(T)).</title>
        <authorList>
            <person name="Anderson I."/>
            <person name="Tindall B.J."/>
            <person name="Rohde M."/>
            <person name="Lucas S."/>
            <person name="Han J."/>
            <person name="Lapidus A."/>
            <person name="Cheng J.F."/>
            <person name="Goodwin L."/>
            <person name="Pitluck S."/>
            <person name="Peters L."/>
            <person name="Pati A."/>
            <person name="Mikhailova N."/>
            <person name="Pagani I."/>
            <person name="Teshima H."/>
            <person name="Han C."/>
            <person name="Tapia R."/>
            <person name="Land M."/>
            <person name="Woyke T."/>
            <person name="Klenk H.P."/>
            <person name="Kyrpides N."/>
            <person name="Ivanova N."/>
        </authorList>
    </citation>
    <scope>NUCLEOTIDE SEQUENCE [LARGE SCALE GENOMIC DNA]</scope>
    <source>
        <strain evidence="3">DSM 18323 / JCM 14033 / SH-6</strain>
        <plasmid evidence="3">Plasmid pHALXA02</plasmid>
    </source>
</reference>
<geneLocation type="plasmid" evidence="2 3">
    <name>pHALXA02</name>
</geneLocation>
<feature type="compositionally biased region" description="Acidic residues" evidence="1">
    <location>
        <begin position="15"/>
        <end position="32"/>
    </location>
</feature>
<dbReference type="AlphaFoldDB" id="F8DE55"/>
<evidence type="ECO:0000313" key="3">
    <source>
        <dbReference type="Proteomes" id="UP000006794"/>
    </source>
</evidence>
<feature type="region of interest" description="Disordered" evidence="1">
    <location>
        <begin position="1"/>
        <end position="51"/>
    </location>
</feature>
<dbReference type="EMBL" id="CP002841">
    <property type="protein sequence ID" value="AEH39331.1"/>
    <property type="molecule type" value="Genomic_DNA"/>
</dbReference>
<evidence type="ECO:0000313" key="2">
    <source>
        <dbReference type="EMBL" id="AEH39331.1"/>
    </source>
</evidence>
<feature type="compositionally biased region" description="Polar residues" evidence="1">
    <location>
        <begin position="1"/>
        <end position="11"/>
    </location>
</feature>
<protein>
    <submittedName>
        <fullName evidence="2">Uncharacterized protein</fullName>
    </submittedName>
</protein>
<evidence type="ECO:0000256" key="1">
    <source>
        <dbReference type="SAM" id="MobiDB-lite"/>
    </source>
</evidence>
<dbReference type="KEGG" id="hxa:Halxa_0084"/>
<dbReference type="HOGENOM" id="CLU_3094068_0_0_2"/>
<gene>
    <name evidence="2" type="ordered locus">Halxa_0084</name>
</gene>
<keyword evidence="3" id="KW-1185">Reference proteome</keyword>
<proteinExistence type="predicted"/>
<sequence>MEASQSSTSSHEAWEATEELSEQTDWNIEEMLPDLYEPESVSQRYAGRLDD</sequence>
<keyword evidence="2" id="KW-0614">Plasmid</keyword>